<evidence type="ECO:0000313" key="2">
    <source>
        <dbReference type="EMBL" id="PAN06577.1"/>
    </source>
</evidence>
<name>A0A2S3GQ63_9POAL</name>
<reference evidence="2" key="1">
    <citation type="submission" date="2018-04" db="EMBL/GenBank/DDBJ databases">
        <title>WGS assembly of Panicum hallii.</title>
        <authorList>
            <person name="Lovell J."/>
            <person name="Jenkins J."/>
            <person name="Lowry D."/>
            <person name="Mamidi S."/>
            <person name="Sreedasyam A."/>
            <person name="Weng X."/>
            <person name="Barry K."/>
            <person name="Bonette J."/>
            <person name="Campitelli B."/>
            <person name="Daum C."/>
            <person name="Gordon S."/>
            <person name="Gould B."/>
            <person name="Lipzen A."/>
            <person name="Macqueen A."/>
            <person name="Palacio-Mejia J."/>
            <person name="Plott C."/>
            <person name="Shakirov E."/>
            <person name="Shu S."/>
            <person name="Yoshinaga Y."/>
            <person name="Zane M."/>
            <person name="Rokhsar D."/>
            <person name="Grimwood J."/>
            <person name="Schmutz J."/>
            <person name="Juenger T."/>
        </authorList>
    </citation>
    <scope>NUCLEOTIDE SEQUENCE [LARGE SCALE GENOMIC DNA]</scope>
    <source>
        <strain evidence="2">FIL2</strain>
    </source>
</reference>
<sequence>MPTFASSMVRPAPEFPWSSHLPPVYHTLPAPHPDEPKTKGLTRTKGRSRRARIRGPRETAACRAANRRMGDAEPWRRLRWRGLGRRHRRRRLPVARLGGGRGRGILRRLRLRWLTARWLRRAARRLAAIYLAALAGPPSPRGAASSTCPPWLGLEPCFATPFVASTRPCW</sequence>
<organism evidence="2">
    <name type="scientific">Panicum hallii</name>
    <dbReference type="NCBI Taxonomy" id="206008"/>
    <lineage>
        <taxon>Eukaryota</taxon>
        <taxon>Viridiplantae</taxon>
        <taxon>Streptophyta</taxon>
        <taxon>Embryophyta</taxon>
        <taxon>Tracheophyta</taxon>
        <taxon>Spermatophyta</taxon>
        <taxon>Magnoliopsida</taxon>
        <taxon>Liliopsida</taxon>
        <taxon>Poales</taxon>
        <taxon>Poaceae</taxon>
        <taxon>PACMAD clade</taxon>
        <taxon>Panicoideae</taxon>
        <taxon>Panicodae</taxon>
        <taxon>Paniceae</taxon>
        <taxon>Panicinae</taxon>
        <taxon>Panicum</taxon>
        <taxon>Panicum sect. Panicum</taxon>
    </lineage>
</organism>
<evidence type="ECO:0000256" key="1">
    <source>
        <dbReference type="SAM" id="MobiDB-lite"/>
    </source>
</evidence>
<protein>
    <submittedName>
        <fullName evidence="2">Uncharacterized protein</fullName>
    </submittedName>
</protein>
<proteinExistence type="predicted"/>
<dbReference type="PANTHER" id="PTHR34788:SF6">
    <property type="entry name" value="OS02G0565150 PROTEIN"/>
    <property type="match status" value="1"/>
</dbReference>
<dbReference type="PANTHER" id="PTHR34788">
    <property type="entry name" value="F15I1.22"/>
    <property type="match status" value="1"/>
</dbReference>
<dbReference type="Gramene" id="PAN06577">
    <property type="protein sequence ID" value="PAN06577"/>
    <property type="gene ID" value="PAHAL_1G273500"/>
</dbReference>
<dbReference type="Proteomes" id="UP000243499">
    <property type="component" value="Chromosome 1"/>
</dbReference>
<dbReference type="EMBL" id="CM008046">
    <property type="protein sequence ID" value="PAN06577.1"/>
    <property type="molecule type" value="Genomic_DNA"/>
</dbReference>
<dbReference type="AlphaFoldDB" id="A0A2S3GQ63"/>
<gene>
    <name evidence="2" type="ORF">PAHAL_1G273500</name>
</gene>
<feature type="compositionally biased region" description="Basic residues" evidence="1">
    <location>
        <begin position="40"/>
        <end position="54"/>
    </location>
</feature>
<feature type="region of interest" description="Disordered" evidence="1">
    <location>
        <begin position="26"/>
        <end position="57"/>
    </location>
</feature>
<accession>A0A2S3GQ63</accession>